<dbReference type="Pfam" id="PF00535">
    <property type="entry name" value="Glycos_transf_2"/>
    <property type="match status" value="1"/>
</dbReference>
<name>A0A1I7GHV7_9BACT</name>
<dbReference type="CDD" id="cd00761">
    <property type="entry name" value="Glyco_tranf_GTA_type"/>
    <property type="match status" value="1"/>
</dbReference>
<dbReference type="GO" id="GO:0005886">
    <property type="term" value="C:plasma membrane"/>
    <property type="evidence" value="ECO:0007669"/>
    <property type="project" value="UniProtKB-SubCell"/>
</dbReference>
<keyword evidence="2" id="KW-1003">Cell membrane</keyword>
<dbReference type="AlphaFoldDB" id="A0A1I7GHV7"/>
<evidence type="ECO:0000313" key="7">
    <source>
        <dbReference type="EMBL" id="SFU47866.1"/>
    </source>
</evidence>
<evidence type="ECO:0000313" key="8">
    <source>
        <dbReference type="Proteomes" id="UP000182491"/>
    </source>
</evidence>
<dbReference type="PANTHER" id="PTHR43646">
    <property type="entry name" value="GLYCOSYLTRANSFERASE"/>
    <property type="match status" value="1"/>
</dbReference>
<dbReference type="InterPro" id="IPR029044">
    <property type="entry name" value="Nucleotide-diphossugar_trans"/>
</dbReference>
<protein>
    <submittedName>
        <fullName evidence="7">Glycosyl transferase family 2</fullName>
    </submittedName>
</protein>
<evidence type="ECO:0000256" key="4">
    <source>
        <dbReference type="ARBA" id="ARBA00022679"/>
    </source>
</evidence>
<dbReference type="SUPFAM" id="SSF53448">
    <property type="entry name" value="Nucleotide-diphospho-sugar transferases"/>
    <property type="match status" value="1"/>
</dbReference>
<feature type="domain" description="Glycosyltransferase 2-like" evidence="6">
    <location>
        <begin position="47"/>
        <end position="154"/>
    </location>
</feature>
<keyword evidence="3" id="KW-0328">Glycosyltransferase</keyword>
<dbReference type="InterPro" id="IPR001173">
    <property type="entry name" value="Glyco_trans_2-like"/>
</dbReference>
<reference evidence="8" key="1">
    <citation type="submission" date="2016-10" db="EMBL/GenBank/DDBJ databases">
        <authorList>
            <person name="Varghese N."/>
        </authorList>
    </citation>
    <scope>NUCLEOTIDE SEQUENCE [LARGE SCALE GENOMIC DNA]</scope>
    <source>
        <strain evidence="8">DSM 18820</strain>
    </source>
</reference>
<dbReference type="Gene3D" id="3.90.550.10">
    <property type="entry name" value="Spore Coat Polysaccharide Biosynthesis Protein SpsA, Chain A"/>
    <property type="match status" value="1"/>
</dbReference>
<evidence type="ECO:0000256" key="1">
    <source>
        <dbReference type="ARBA" id="ARBA00004236"/>
    </source>
</evidence>
<keyword evidence="5" id="KW-0472">Membrane</keyword>
<dbReference type="GO" id="GO:0016757">
    <property type="term" value="F:glycosyltransferase activity"/>
    <property type="evidence" value="ECO:0007669"/>
    <property type="project" value="UniProtKB-KW"/>
</dbReference>
<dbReference type="EMBL" id="FPCA01000001">
    <property type="protein sequence ID" value="SFU47866.1"/>
    <property type="molecule type" value="Genomic_DNA"/>
</dbReference>
<dbReference type="Proteomes" id="UP000182491">
    <property type="component" value="Unassembled WGS sequence"/>
</dbReference>
<dbReference type="PANTHER" id="PTHR43646:SF2">
    <property type="entry name" value="GLYCOSYLTRANSFERASE 2-LIKE DOMAIN-CONTAINING PROTEIN"/>
    <property type="match status" value="1"/>
</dbReference>
<evidence type="ECO:0000256" key="3">
    <source>
        <dbReference type="ARBA" id="ARBA00022676"/>
    </source>
</evidence>
<gene>
    <name evidence="7" type="ORF">SAMN04487941_1015</name>
</gene>
<sequence>MSKRFMVPSWLSQHSFHYDDYKTVSRERLEAIKKGLKRLSHPDPVVSIVLPAWNEEQGMLHTLSSLSMLQTRYPTELIVVNNNSTDRTQEILDLLEVRSVIEKEQGVAYARNTGLQISKGKYHLCGDSDTLYPPTWVDAIIPPLEKEGVVCVYGLYSLVPPIDHSAYSFGIYSILSDIDVELRRGEREFINVRGVNFGFKAELGRKVKGFELDKNKIRKMDAKPGTANHVEDGEDGTMALRLLQEGKLQIVRSSGARVWTSPDRALADGGLGRAAYIRIRKRLLGMLKSKLSARKKPALS</sequence>
<dbReference type="RefSeq" id="WP_068836357.1">
    <property type="nucleotide sequence ID" value="NZ_BMXC01000001.1"/>
</dbReference>
<dbReference type="OrthoDB" id="1016922at2"/>
<keyword evidence="4 7" id="KW-0808">Transferase</keyword>
<dbReference type="STRING" id="388950.GCA_001611675_00114"/>
<keyword evidence="8" id="KW-1185">Reference proteome</keyword>
<organism evidence="7 8">
    <name type="scientific">Pontibacter akesuensis</name>
    <dbReference type="NCBI Taxonomy" id="388950"/>
    <lineage>
        <taxon>Bacteria</taxon>
        <taxon>Pseudomonadati</taxon>
        <taxon>Bacteroidota</taxon>
        <taxon>Cytophagia</taxon>
        <taxon>Cytophagales</taxon>
        <taxon>Hymenobacteraceae</taxon>
        <taxon>Pontibacter</taxon>
    </lineage>
</organism>
<evidence type="ECO:0000256" key="5">
    <source>
        <dbReference type="ARBA" id="ARBA00023136"/>
    </source>
</evidence>
<proteinExistence type="predicted"/>
<evidence type="ECO:0000256" key="2">
    <source>
        <dbReference type="ARBA" id="ARBA00022475"/>
    </source>
</evidence>
<accession>A0A1I7GHV7</accession>
<evidence type="ECO:0000259" key="6">
    <source>
        <dbReference type="Pfam" id="PF00535"/>
    </source>
</evidence>
<comment type="subcellular location">
    <subcellularLocation>
        <location evidence="1">Cell membrane</location>
    </subcellularLocation>
</comment>